<dbReference type="GO" id="GO:0003677">
    <property type="term" value="F:DNA binding"/>
    <property type="evidence" value="ECO:0007669"/>
    <property type="project" value="UniProtKB-KW"/>
</dbReference>
<evidence type="ECO:0000259" key="5">
    <source>
        <dbReference type="PROSITE" id="PS50937"/>
    </source>
</evidence>
<dbReference type="SMART" id="SM00871">
    <property type="entry name" value="AraC_E_bind"/>
    <property type="match status" value="1"/>
</dbReference>
<dbReference type="PROSITE" id="PS00552">
    <property type="entry name" value="HTH_MERR_1"/>
    <property type="match status" value="1"/>
</dbReference>
<dbReference type="InterPro" id="IPR047057">
    <property type="entry name" value="MerR_fam"/>
</dbReference>
<dbReference type="SUPFAM" id="SSF55136">
    <property type="entry name" value="Probable bacterial effector-binding domain"/>
    <property type="match status" value="1"/>
</dbReference>
<dbReference type="PROSITE" id="PS50937">
    <property type="entry name" value="HTH_MERR_2"/>
    <property type="match status" value="1"/>
</dbReference>
<name>A0A6N2S490_9FIRM</name>
<dbReference type="GO" id="GO:0003700">
    <property type="term" value="F:DNA-binding transcription factor activity"/>
    <property type="evidence" value="ECO:0007669"/>
    <property type="project" value="InterPro"/>
</dbReference>
<proteinExistence type="predicted"/>
<dbReference type="AlphaFoldDB" id="A0A6N2S490"/>
<organism evidence="6">
    <name type="scientific">Anaerostipes caccae</name>
    <dbReference type="NCBI Taxonomy" id="105841"/>
    <lineage>
        <taxon>Bacteria</taxon>
        <taxon>Bacillati</taxon>
        <taxon>Bacillota</taxon>
        <taxon>Clostridia</taxon>
        <taxon>Lachnospirales</taxon>
        <taxon>Lachnospiraceae</taxon>
        <taxon>Anaerostipes</taxon>
    </lineage>
</organism>
<dbReference type="EMBL" id="CACRSQ010000002">
    <property type="protein sequence ID" value="VYS86320.1"/>
    <property type="molecule type" value="Genomic_DNA"/>
</dbReference>
<dbReference type="InterPro" id="IPR009061">
    <property type="entry name" value="DNA-bd_dom_put_sf"/>
</dbReference>
<keyword evidence="4" id="KW-0804">Transcription</keyword>
<dbReference type="InterPro" id="IPR000551">
    <property type="entry name" value="MerR-type_HTH_dom"/>
</dbReference>
<protein>
    <submittedName>
        <fullName evidence="6">Nodulation protein NolA</fullName>
    </submittedName>
</protein>
<dbReference type="CDD" id="cd01107">
    <property type="entry name" value="HTH_BmrR"/>
    <property type="match status" value="1"/>
</dbReference>
<dbReference type="InterPro" id="IPR029442">
    <property type="entry name" value="GyrI-like"/>
</dbReference>
<keyword evidence="1" id="KW-0678">Repressor</keyword>
<feature type="domain" description="HTH merR-type" evidence="5">
    <location>
        <begin position="2"/>
        <end position="72"/>
    </location>
</feature>
<dbReference type="Pfam" id="PF06445">
    <property type="entry name" value="GyrI-like"/>
    <property type="match status" value="1"/>
</dbReference>
<dbReference type="Gene3D" id="3.20.80.10">
    <property type="entry name" value="Regulatory factor, effector binding domain"/>
    <property type="match status" value="1"/>
</dbReference>
<reference evidence="6" key="1">
    <citation type="submission" date="2019-11" db="EMBL/GenBank/DDBJ databases">
        <authorList>
            <person name="Feng L."/>
        </authorList>
    </citation>
    <scope>NUCLEOTIDE SEQUENCE</scope>
    <source>
        <strain evidence="6">AcaccaeLFYP115</strain>
    </source>
</reference>
<dbReference type="Gene3D" id="1.10.1660.10">
    <property type="match status" value="1"/>
</dbReference>
<evidence type="ECO:0000256" key="3">
    <source>
        <dbReference type="ARBA" id="ARBA00023125"/>
    </source>
</evidence>
<dbReference type="SUPFAM" id="SSF46955">
    <property type="entry name" value="Putative DNA-binding domain"/>
    <property type="match status" value="1"/>
</dbReference>
<dbReference type="Pfam" id="PF13411">
    <property type="entry name" value="MerR_1"/>
    <property type="match status" value="1"/>
</dbReference>
<dbReference type="InterPro" id="IPR010499">
    <property type="entry name" value="AraC_E-bd"/>
</dbReference>
<keyword evidence="2" id="KW-0805">Transcription regulation</keyword>
<accession>A0A6N2S490</accession>
<evidence type="ECO:0000313" key="6">
    <source>
        <dbReference type="EMBL" id="VYS86320.1"/>
    </source>
</evidence>
<evidence type="ECO:0000256" key="4">
    <source>
        <dbReference type="ARBA" id="ARBA00023163"/>
    </source>
</evidence>
<dbReference type="InterPro" id="IPR011256">
    <property type="entry name" value="Reg_factor_effector_dom_sf"/>
</dbReference>
<gene>
    <name evidence="6" type="primary">nolA</name>
    <name evidence="6" type="ORF">ACLFYP115_00718</name>
</gene>
<evidence type="ECO:0000256" key="1">
    <source>
        <dbReference type="ARBA" id="ARBA00022491"/>
    </source>
</evidence>
<sequence length="291" mass="33480">MMFRIGEFSKLTQVTVRMLRHYDQTGLLKPAQIDPMTGYRMYSVEQIPVLNKIIYLRDSGFQVSEIKEALHAENPTSLTELLDKKYTAILNTIEIEKIRLKKIELAKHELLDSQNELHYQVSIKSIPSCRVLSIRKIIPDYYAEGDLWKNLSEFACSHHIAITDDAAFSIYHDAEYKEQNVDVELCVPVQSFSENKGGFIFRDTEPVPFMAFTMVYGPFSNIAGAYQSFAGWLQKNEQFQMSGQNRQIVHRGPWNEHNPENFLVEIQIPLKPPLSAFHLSNAPFSLDPHIV</sequence>
<dbReference type="PANTHER" id="PTHR30204">
    <property type="entry name" value="REDOX-CYCLING DRUG-SENSING TRANSCRIPTIONAL ACTIVATOR SOXR"/>
    <property type="match status" value="1"/>
</dbReference>
<dbReference type="SMART" id="SM00422">
    <property type="entry name" value="HTH_MERR"/>
    <property type="match status" value="1"/>
</dbReference>
<keyword evidence="3" id="KW-0238">DNA-binding</keyword>
<evidence type="ECO:0000256" key="2">
    <source>
        <dbReference type="ARBA" id="ARBA00023015"/>
    </source>
</evidence>
<dbReference type="PANTHER" id="PTHR30204:SF69">
    <property type="entry name" value="MERR-FAMILY TRANSCRIPTIONAL REGULATOR"/>
    <property type="match status" value="1"/>
</dbReference>